<dbReference type="EMBL" id="AZEL01000056">
    <property type="protein sequence ID" value="KRL20606.1"/>
    <property type="molecule type" value="Genomic_DNA"/>
</dbReference>
<reference evidence="3 4" key="1">
    <citation type="journal article" date="2015" name="Genome Announc.">
        <title>Expanding the biotechnology potential of lactobacilli through comparative genomics of 213 strains and associated genera.</title>
        <authorList>
            <person name="Sun Z."/>
            <person name="Harris H.M."/>
            <person name="McCann A."/>
            <person name="Guo C."/>
            <person name="Argimon S."/>
            <person name="Zhang W."/>
            <person name="Yang X."/>
            <person name="Jeffery I.B."/>
            <person name="Cooney J.C."/>
            <person name="Kagawa T.F."/>
            <person name="Liu W."/>
            <person name="Song Y."/>
            <person name="Salvetti E."/>
            <person name="Wrobel A."/>
            <person name="Rasinkangas P."/>
            <person name="Parkhill J."/>
            <person name="Rea M.C."/>
            <person name="O'Sullivan O."/>
            <person name="Ritari J."/>
            <person name="Douillard F.P."/>
            <person name="Paul Ross R."/>
            <person name="Yang R."/>
            <person name="Briner A.E."/>
            <person name="Felis G.E."/>
            <person name="de Vos W.M."/>
            <person name="Barrangou R."/>
            <person name="Klaenhammer T.R."/>
            <person name="Caufield P.W."/>
            <person name="Cui Y."/>
            <person name="Zhang H."/>
            <person name="O'Toole P.W."/>
        </authorList>
    </citation>
    <scope>NUCLEOTIDE SEQUENCE [LARGE SCALE GENOMIC DNA]</scope>
    <source>
        <strain evidence="3 4">DSM 10532</strain>
    </source>
</reference>
<dbReference type="RefSeq" id="WP_025006447.1">
    <property type="nucleotide sequence ID" value="NZ_AZEL01000056.1"/>
</dbReference>
<organism evidence="3 4">
    <name type="scientific">Lactobacillus gallinarum DSM 10532 = JCM 2011</name>
    <dbReference type="NCBI Taxonomy" id="1423748"/>
    <lineage>
        <taxon>Bacteria</taxon>
        <taxon>Bacillati</taxon>
        <taxon>Bacillota</taxon>
        <taxon>Bacilli</taxon>
        <taxon>Lactobacillales</taxon>
        <taxon>Lactobacillaceae</taxon>
        <taxon>Lactobacillus</taxon>
    </lineage>
</organism>
<dbReference type="Proteomes" id="UP000051311">
    <property type="component" value="Unassembled WGS sequence"/>
</dbReference>
<evidence type="ECO:0000313" key="4">
    <source>
        <dbReference type="Proteomes" id="UP000051311"/>
    </source>
</evidence>
<gene>
    <name evidence="3" type="ORF">FC37_GL001843</name>
</gene>
<name>A0A0R1NJB0_9LACO</name>
<evidence type="ECO:0008006" key="5">
    <source>
        <dbReference type="Google" id="ProtNLM"/>
    </source>
</evidence>
<comment type="similarity">
    <text evidence="1">Belongs to the RelB/DinJ antitoxin family.</text>
</comment>
<dbReference type="InterPro" id="IPR007337">
    <property type="entry name" value="RelB/DinJ"/>
</dbReference>
<proteinExistence type="inferred from homology"/>
<dbReference type="GO" id="GO:0006355">
    <property type="term" value="P:regulation of DNA-templated transcription"/>
    <property type="evidence" value="ECO:0007669"/>
    <property type="project" value="InterPro"/>
</dbReference>
<evidence type="ECO:0000313" key="3">
    <source>
        <dbReference type="EMBL" id="KRL20606.1"/>
    </source>
</evidence>
<dbReference type="PANTHER" id="PTHR38781:SF1">
    <property type="entry name" value="ANTITOXIN DINJ-RELATED"/>
    <property type="match status" value="1"/>
</dbReference>
<keyword evidence="2" id="KW-1277">Toxin-antitoxin system</keyword>
<evidence type="ECO:0000256" key="2">
    <source>
        <dbReference type="ARBA" id="ARBA00022649"/>
    </source>
</evidence>
<comment type="caution">
    <text evidence="3">The sequence shown here is derived from an EMBL/GenBank/DDBJ whole genome shotgun (WGS) entry which is preliminary data.</text>
</comment>
<dbReference type="InterPro" id="IPR013321">
    <property type="entry name" value="Arc_rbn_hlx_hlx"/>
</dbReference>
<dbReference type="PANTHER" id="PTHR38781">
    <property type="entry name" value="ANTITOXIN DINJ-RELATED"/>
    <property type="match status" value="1"/>
</dbReference>
<sequence>MTEKAAINVRVNQETKQNAEKVLNKLGIPMSVAIDMYLRQIALTGGIPFDLSSKKRKNKNDHDTAMMVAEATAQYEVVKSNWEDKLAELTPDWMNMNKMTKEELEARLAKHAQDARDDKSVEISKTFSELNKELGI</sequence>
<dbReference type="Gene3D" id="1.10.1220.10">
    <property type="entry name" value="Met repressor-like"/>
    <property type="match status" value="1"/>
</dbReference>
<dbReference type="AlphaFoldDB" id="A0A0R1NJB0"/>
<dbReference type="NCBIfam" id="TIGR02384">
    <property type="entry name" value="RelB_DinJ"/>
    <property type="match status" value="1"/>
</dbReference>
<dbReference type="eggNOG" id="COG3077">
    <property type="taxonomic scope" value="Bacteria"/>
</dbReference>
<dbReference type="Pfam" id="PF04221">
    <property type="entry name" value="RelB"/>
    <property type="match status" value="1"/>
</dbReference>
<dbReference type="PATRIC" id="fig|1423748.3.peg.1915"/>
<evidence type="ECO:0000256" key="1">
    <source>
        <dbReference type="ARBA" id="ARBA00010562"/>
    </source>
</evidence>
<protein>
    <recommendedName>
        <fullName evidence="5">Addiction module antitoxin, RelB DinJ family</fullName>
    </recommendedName>
</protein>
<dbReference type="GO" id="GO:0006351">
    <property type="term" value="P:DNA-templated transcription"/>
    <property type="evidence" value="ECO:0007669"/>
    <property type="project" value="TreeGrafter"/>
</dbReference>
<dbReference type="OrthoDB" id="9804867at2"/>
<dbReference type="STRING" id="1423748.FC37_GL001843"/>
<accession>A0A0R1NJB0</accession>